<evidence type="ECO:0000256" key="1">
    <source>
        <dbReference type="ARBA" id="ARBA00010824"/>
    </source>
</evidence>
<comment type="similarity">
    <text evidence="1 2">Belongs to the UPF0179 family.</text>
</comment>
<dbReference type="Proteomes" id="UP000277582">
    <property type="component" value="Unassembled WGS sequence"/>
</dbReference>
<keyword evidence="4" id="KW-1185">Reference proteome</keyword>
<dbReference type="PANTHER" id="PTHR40699:SF1">
    <property type="entry name" value="UPF0179 PROTEIN MJ1627"/>
    <property type="match status" value="1"/>
</dbReference>
<dbReference type="AlphaFoldDB" id="A0A3R9QW49"/>
<dbReference type="Pfam" id="PF03684">
    <property type="entry name" value="UPF0179"/>
    <property type="match status" value="1"/>
</dbReference>
<protein>
    <recommendedName>
        <fullName evidence="2">UPF0179 protein D6D85_10130</fullName>
    </recommendedName>
</protein>
<evidence type="ECO:0000256" key="2">
    <source>
        <dbReference type="HAMAP-Rule" id="MF_00498"/>
    </source>
</evidence>
<organism evidence="3 4">
    <name type="scientific">Candidatus Methanodesulfokora washburnensis</name>
    <dbReference type="NCBI Taxonomy" id="2478471"/>
    <lineage>
        <taxon>Archaea</taxon>
        <taxon>Thermoproteota</taxon>
        <taxon>Candidatus Korarchaeia</taxon>
        <taxon>Candidatus Korarchaeia incertae sedis</taxon>
        <taxon>Candidatus Methanodesulfokora</taxon>
    </lineage>
</organism>
<reference evidence="3 4" key="1">
    <citation type="submission" date="2018-10" db="EMBL/GenBank/DDBJ databases">
        <title>Co-occurring genomic capacity for anaerobic methane metabolism and dissimilatory sulfite reduction discovered in the Korarchaeota.</title>
        <authorList>
            <person name="Mckay L.J."/>
            <person name="Dlakic M."/>
            <person name="Fields M.W."/>
            <person name="Delmont T.O."/>
            <person name="Eren A.M."/>
            <person name="Jay Z.J."/>
            <person name="Klingelsmith K.B."/>
            <person name="Rusch D.B."/>
            <person name="Inskeep W.P."/>
        </authorList>
    </citation>
    <scope>NUCLEOTIDE SEQUENCE [LARGE SCALE GENOMIC DNA]</scope>
    <source>
        <strain evidence="3 4">MDKW</strain>
    </source>
</reference>
<accession>A0A3R9QW49</accession>
<dbReference type="EMBL" id="RCOS01000113">
    <property type="protein sequence ID" value="RSN73615.1"/>
    <property type="molecule type" value="Genomic_DNA"/>
</dbReference>
<evidence type="ECO:0000313" key="3">
    <source>
        <dbReference type="EMBL" id="RSN73615.1"/>
    </source>
</evidence>
<gene>
    <name evidence="3" type="ORF">D6D85_10130</name>
</gene>
<proteinExistence type="inferred from homology"/>
<comment type="caution">
    <text evidence="3">The sequence shown here is derived from an EMBL/GenBank/DDBJ whole genome shotgun (WGS) entry which is preliminary data.</text>
</comment>
<dbReference type="InterPro" id="IPR005369">
    <property type="entry name" value="UPF0179"/>
</dbReference>
<name>A0A3R9QW49_9CREN</name>
<evidence type="ECO:0000313" key="4">
    <source>
        <dbReference type="Proteomes" id="UP000277582"/>
    </source>
</evidence>
<dbReference type="PANTHER" id="PTHR40699">
    <property type="entry name" value="UPF0179 PROTEIN MJ1627"/>
    <property type="match status" value="1"/>
</dbReference>
<dbReference type="HAMAP" id="MF_00498">
    <property type="entry name" value="UPF0179"/>
    <property type="match status" value="1"/>
</dbReference>
<sequence length="152" mass="17191">MFTQCCFGMFERIVLVPSYLAHRDESFIFVSPASECNKCKHRPACVEGLISGRIYRIIETREKTFECPVHGEVKPAKITMSDVRAALPEKVAIEGAIVNFTSIKCNDLRKDMYTLCNPVGIKPGDRVLVKKVEGFLGEYEGERLVLCIIRPY</sequence>